<keyword evidence="3" id="KW-1185">Reference proteome</keyword>
<reference evidence="2 3" key="1">
    <citation type="submission" date="2018-12" db="EMBL/GenBank/DDBJ databases">
        <title>Draft genome sequence of Xylaria grammica IHI A82.</title>
        <authorList>
            <person name="Buettner E."/>
            <person name="Kellner H."/>
        </authorList>
    </citation>
    <scope>NUCLEOTIDE SEQUENCE [LARGE SCALE GENOMIC DNA]</scope>
    <source>
        <strain evidence="2 3">IHI A82</strain>
    </source>
</reference>
<name>A0A439D198_9PEZI</name>
<accession>A0A439D198</accession>
<dbReference type="AlphaFoldDB" id="A0A439D198"/>
<evidence type="ECO:0000313" key="2">
    <source>
        <dbReference type="EMBL" id="RWA08229.1"/>
    </source>
</evidence>
<comment type="caution">
    <text evidence="2">The sequence shown here is derived from an EMBL/GenBank/DDBJ whole genome shotgun (WGS) entry which is preliminary data.</text>
</comment>
<dbReference type="EMBL" id="RYZI01000212">
    <property type="protein sequence ID" value="RWA08229.1"/>
    <property type="molecule type" value="Genomic_DNA"/>
</dbReference>
<protein>
    <submittedName>
        <fullName evidence="2">Uncharacterized protein</fullName>
    </submittedName>
</protein>
<feature type="region of interest" description="Disordered" evidence="1">
    <location>
        <begin position="1"/>
        <end position="33"/>
    </location>
</feature>
<organism evidence="2 3">
    <name type="scientific">Xylaria grammica</name>
    <dbReference type="NCBI Taxonomy" id="363999"/>
    <lineage>
        <taxon>Eukaryota</taxon>
        <taxon>Fungi</taxon>
        <taxon>Dikarya</taxon>
        <taxon>Ascomycota</taxon>
        <taxon>Pezizomycotina</taxon>
        <taxon>Sordariomycetes</taxon>
        <taxon>Xylariomycetidae</taxon>
        <taxon>Xylariales</taxon>
        <taxon>Xylariaceae</taxon>
        <taxon>Xylaria</taxon>
    </lineage>
</organism>
<feature type="compositionally biased region" description="Low complexity" evidence="1">
    <location>
        <begin position="11"/>
        <end position="33"/>
    </location>
</feature>
<evidence type="ECO:0000313" key="3">
    <source>
        <dbReference type="Proteomes" id="UP000286045"/>
    </source>
</evidence>
<dbReference type="Proteomes" id="UP000286045">
    <property type="component" value="Unassembled WGS sequence"/>
</dbReference>
<sequence>MSSGTTPGAGSAQDSSQNASPASAPASSTSTTAAGGVVTQAPLVPPSMEFPQPAVLKNYATASNTLSFTTRGPDGSMQHTVLEDYGAPVPLKERVKGSVKEAGVTAANCCLGNSSYDEFMVNITTSALGGEIDFLVLLFAVLPLPFFTSPRAPPP</sequence>
<evidence type="ECO:0000256" key="1">
    <source>
        <dbReference type="SAM" id="MobiDB-lite"/>
    </source>
</evidence>
<proteinExistence type="predicted"/>
<gene>
    <name evidence="2" type="ORF">EKO27_g6890</name>
</gene>